<accession>A0A7Y9JSF6</accession>
<name>A0A7Y9JSF6_9ACTN</name>
<protein>
    <recommendedName>
        <fullName evidence="3">Nudix hydrolase domain-containing protein</fullName>
    </recommendedName>
</protein>
<evidence type="ECO:0008006" key="3">
    <source>
        <dbReference type="Google" id="ProtNLM"/>
    </source>
</evidence>
<dbReference type="EMBL" id="JACCBE010000001">
    <property type="protein sequence ID" value="NYD59545.1"/>
    <property type="molecule type" value="Genomic_DNA"/>
</dbReference>
<organism evidence="1 2">
    <name type="scientific">Nocardioides marinisabuli</name>
    <dbReference type="NCBI Taxonomy" id="419476"/>
    <lineage>
        <taxon>Bacteria</taxon>
        <taxon>Bacillati</taxon>
        <taxon>Actinomycetota</taxon>
        <taxon>Actinomycetes</taxon>
        <taxon>Propionibacteriales</taxon>
        <taxon>Nocardioidaceae</taxon>
        <taxon>Nocardioides</taxon>
    </lineage>
</organism>
<dbReference type="Proteomes" id="UP000516957">
    <property type="component" value="Unassembled WGS sequence"/>
</dbReference>
<gene>
    <name evidence="1" type="ORF">BKA08_003783</name>
</gene>
<reference evidence="1 2" key="1">
    <citation type="submission" date="2020-07" db="EMBL/GenBank/DDBJ databases">
        <title>Sequencing the genomes of 1000 actinobacteria strains.</title>
        <authorList>
            <person name="Klenk H.-P."/>
        </authorList>
    </citation>
    <scope>NUCLEOTIDE SEQUENCE [LARGE SCALE GENOMIC DNA]</scope>
    <source>
        <strain evidence="1 2">DSM 18965</strain>
    </source>
</reference>
<dbReference type="InterPro" id="IPR015797">
    <property type="entry name" value="NUDIX_hydrolase-like_dom_sf"/>
</dbReference>
<evidence type="ECO:0000313" key="2">
    <source>
        <dbReference type="Proteomes" id="UP000516957"/>
    </source>
</evidence>
<evidence type="ECO:0000313" key="1">
    <source>
        <dbReference type="EMBL" id="NYD59545.1"/>
    </source>
</evidence>
<dbReference type="Gene3D" id="3.90.79.10">
    <property type="entry name" value="Nucleoside Triphosphate Pyrophosphohydrolase"/>
    <property type="match status" value="1"/>
</dbReference>
<sequence>MRELAEEVALSVPMDGPRHVWHQQVVSSAYARGWDGAVFDYFLVKCDALSLPSTSNDRLLRDEGITEFRWWTIDQLHDASGSGLLRPHHLAALLSDLLTESAESYPIAI</sequence>
<keyword evidence="2" id="KW-1185">Reference proteome</keyword>
<dbReference type="AlphaFoldDB" id="A0A7Y9JSF6"/>
<dbReference type="SUPFAM" id="SSF55811">
    <property type="entry name" value="Nudix"/>
    <property type="match status" value="1"/>
</dbReference>
<comment type="caution">
    <text evidence="1">The sequence shown here is derived from an EMBL/GenBank/DDBJ whole genome shotgun (WGS) entry which is preliminary data.</text>
</comment>
<proteinExistence type="predicted"/>